<reference evidence="1" key="2">
    <citation type="journal article" date="2014" name="ISME J.">
        <title>Microbial stratification in low pH oxic and suboxic macroscopic growths along an acid mine drainage.</title>
        <authorList>
            <person name="Mendez-Garcia C."/>
            <person name="Mesa V."/>
            <person name="Sprenger R.R."/>
            <person name="Richter M."/>
            <person name="Diez M.S."/>
            <person name="Solano J."/>
            <person name="Bargiela R."/>
            <person name="Golyshina O.V."/>
            <person name="Manteca A."/>
            <person name="Ramos J.L."/>
            <person name="Gallego J.R."/>
            <person name="Llorente I."/>
            <person name="Martins Dos Santos V.A."/>
            <person name="Jensen O.N."/>
            <person name="Pelaez A.I."/>
            <person name="Sanchez J."/>
            <person name="Ferrer M."/>
        </authorList>
    </citation>
    <scope>NUCLEOTIDE SEQUENCE</scope>
</reference>
<sequence length="126" mass="14482">MRSGRLSEVDTEHVAEEIESMGRGEKRELISRLAVLLLHLLKWRFQPVRQGASWRVSIANTRDDIADHLADNPSLRARLDEAIALAYRRARRQASLETGLREDAFPPACPWPFERMMAEDFWPDAA</sequence>
<organism evidence="1">
    <name type="scientific">mine drainage metagenome</name>
    <dbReference type="NCBI Taxonomy" id="410659"/>
    <lineage>
        <taxon>unclassified sequences</taxon>
        <taxon>metagenomes</taxon>
        <taxon>ecological metagenomes</taxon>
    </lineage>
</organism>
<proteinExistence type="predicted"/>
<dbReference type="PANTHER" id="PTHR34235">
    <property type="entry name" value="SLR1203 PROTEIN-RELATED"/>
    <property type="match status" value="1"/>
</dbReference>
<protein>
    <submittedName>
        <fullName evidence="1">Protein containing DUF29</fullName>
    </submittedName>
</protein>
<dbReference type="Pfam" id="PF01724">
    <property type="entry name" value="DUF29"/>
    <property type="match status" value="1"/>
</dbReference>
<comment type="caution">
    <text evidence="1">The sequence shown here is derived from an EMBL/GenBank/DDBJ whole genome shotgun (WGS) entry which is preliminary data.</text>
</comment>
<accession>T1A905</accession>
<dbReference type="EMBL" id="AUZY01006709">
    <property type="protein sequence ID" value="EQD53502.1"/>
    <property type="molecule type" value="Genomic_DNA"/>
</dbReference>
<evidence type="ECO:0000313" key="1">
    <source>
        <dbReference type="EMBL" id="EQD53502.1"/>
    </source>
</evidence>
<dbReference type="Gene3D" id="1.20.1220.20">
    <property type="entry name" value="Uncharcterised protein PF01724"/>
    <property type="match status" value="1"/>
</dbReference>
<reference evidence="1" key="1">
    <citation type="submission" date="2013-08" db="EMBL/GenBank/DDBJ databases">
        <authorList>
            <person name="Mendez C."/>
            <person name="Richter M."/>
            <person name="Ferrer M."/>
            <person name="Sanchez J."/>
        </authorList>
    </citation>
    <scope>NUCLEOTIDE SEQUENCE</scope>
</reference>
<dbReference type="InterPro" id="IPR002636">
    <property type="entry name" value="DUF29"/>
</dbReference>
<name>T1A905_9ZZZZ</name>
<dbReference type="AlphaFoldDB" id="T1A905"/>
<gene>
    <name evidence="1" type="ORF">B1B_10211</name>
</gene>